<dbReference type="GO" id="GO:0000428">
    <property type="term" value="C:DNA-directed RNA polymerase complex"/>
    <property type="evidence" value="ECO:0007669"/>
    <property type="project" value="UniProtKB-KW"/>
</dbReference>
<feature type="domain" description="RNA polymerase sigma factor 54 core-binding" evidence="11">
    <location>
        <begin position="154"/>
        <end position="337"/>
    </location>
</feature>
<evidence type="ECO:0000259" key="10">
    <source>
        <dbReference type="Pfam" id="PF04552"/>
    </source>
</evidence>
<dbReference type="NCBIfam" id="NF009118">
    <property type="entry name" value="PRK12469.1"/>
    <property type="match status" value="1"/>
</dbReference>
<comment type="similarity">
    <text evidence="1">Belongs to the sigma-54 factor family.</text>
</comment>
<keyword evidence="2" id="KW-0240">DNA-directed RNA polymerase</keyword>
<dbReference type="GO" id="GO:0003677">
    <property type="term" value="F:DNA binding"/>
    <property type="evidence" value="ECO:0007669"/>
    <property type="project" value="UniProtKB-KW"/>
</dbReference>
<name>A0A3B1BFD8_9ZZZZ</name>
<keyword evidence="7" id="KW-0238">DNA-binding</keyword>
<dbReference type="PROSITE" id="PS00717">
    <property type="entry name" value="SIGMA54_1"/>
    <property type="match status" value="1"/>
</dbReference>
<dbReference type="EMBL" id="UOFW01000116">
    <property type="protein sequence ID" value="VAX04905.1"/>
    <property type="molecule type" value="Genomic_DNA"/>
</dbReference>
<feature type="compositionally biased region" description="Polar residues" evidence="9">
    <location>
        <begin position="93"/>
        <end position="116"/>
    </location>
</feature>
<keyword evidence="6" id="KW-0731">Sigma factor</keyword>
<dbReference type="InterPro" id="IPR038709">
    <property type="entry name" value="RpoN_core-bd_sf"/>
</dbReference>
<evidence type="ECO:0000256" key="9">
    <source>
        <dbReference type="SAM" id="MobiDB-lite"/>
    </source>
</evidence>
<feature type="compositionally biased region" description="Polar residues" evidence="9">
    <location>
        <begin position="71"/>
        <end position="83"/>
    </location>
</feature>
<dbReference type="NCBIfam" id="NF004596">
    <property type="entry name" value="PRK05932.1-3"/>
    <property type="match status" value="1"/>
</dbReference>
<dbReference type="PANTHER" id="PTHR32248:SF4">
    <property type="entry name" value="RNA POLYMERASE SIGMA-54 FACTOR"/>
    <property type="match status" value="1"/>
</dbReference>
<evidence type="ECO:0000256" key="1">
    <source>
        <dbReference type="ARBA" id="ARBA00008798"/>
    </source>
</evidence>
<dbReference type="NCBIfam" id="TIGR02395">
    <property type="entry name" value="rpoN_sigma"/>
    <property type="match status" value="1"/>
</dbReference>
<keyword evidence="8" id="KW-0804">Transcription</keyword>
<keyword evidence="5" id="KW-0805">Transcription regulation</keyword>
<feature type="compositionally biased region" description="Basic and acidic residues" evidence="9">
    <location>
        <begin position="50"/>
        <end position="63"/>
    </location>
</feature>
<dbReference type="PROSITE" id="PS00718">
    <property type="entry name" value="SIGMA54_2"/>
    <property type="match status" value="1"/>
</dbReference>
<evidence type="ECO:0000259" key="11">
    <source>
        <dbReference type="Pfam" id="PF04963"/>
    </source>
</evidence>
<evidence type="ECO:0000313" key="12">
    <source>
        <dbReference type="EMBL" id="VAX04905.1"/>
    </source>
</evidence>
<dbReference type="PANTHER" id="PTHR32248">
    <property type="entry name" value="RNA POLYMERASE SIGMA-54 FACTOR"/>
    <property type="match status" value="1"/>
</dbReference>
<dbReference type="PRINTS" id="PR00045">
    <property type="entry name" value="SIGMA54FCT"/>
</dbReference>
<dbReference type="InterPro" id="IPR007046">
    <property type="entry name" value="RNA_pol_sigma_54_core-bd"/>
</dbReference>
<dbReference type="PIRSF" id="PIRSF000774">
    <property type="entry name" value="RpoN"/>
    <property type="match status" value="1"/>
</dbReference>
<evidence type="ECO:0000256" key="6">
    <source>
        <dbReference type="ARBA" id="ARBA00023082"/>
    </source>
</evidence>
<evidence type="ECO:0000256" key="2">
    <source>
        <dbReference type="ARBA" id="ARBA00022478"/>
    </source>
</evidence>
<evidence type="ECO:0000256" key="5">
    <source>
        <dbReference type="ARBA" id="ARBA00023015"/>
    </source>
</evidence>
<dbReference type="Pfam" id="PF04552">
    <property type="entry name" value="Sigma54_DBD"/>
    <property type="match status" value="1"/>
</dbReference>
<keyword evidence="4" id="KW-0548">Nucleotidyltransferase</keyword>
<evidence type="ECO:0000256" key="7">
    <source>
        <dbReference type="ARBA" id="ARBA00023125"/>
    </source>
</evidence>
<accession>A0A3B1BFD8</accession>
<dbReference type="InterPro" id="IPR007634">
    <property type="entry name" value="RNA_pol_sigma_54_DNA-bd"/>
</dbReference>
<gene>
    <name evidence="12" type="ORF">MNBD_ALPHA03-693</name>
</gene>
<dbReference type="GO" id="GO:0016779">
    <property type="term" value="F:nucleotidyltransferase activity"/>
    <property type="evidence" value="ECO:0007669"/>
    <property type="project" value="UniProtKB-KW"/>
</dbReference>
<dbReference type="GO" id="GO:0006352">
    <property type="term" value="P:DNA-templated transcription initiation"/>
    <property type="evidence" value="ECO:0007669"/>
    <property type="project" value="InterPro"/>
</dbReference>
<proteinExistence type="inferred from homology"/>
<feature type="domain" description="RNA polymerase sigma factor 54 DNA-binding" evidence="10">
    <location>
        <begin position="352"/>
        <end position="511"/>
    </location>
</feature>
<dbReference type="GO" id="GO:0016987">
    <property type="term" value="F:sigma factor activity"/>
    <property type="evidence" value="ECO:0007669"/>
    <property type="project" value="UniProtKB-KW"/>
</dbReference>
<organism evidence="12">
    <name type="scientific">hydrothermal vent metagenome</name>
    <dbReference type="NCBI Taxonomy" id="652676"/>
    <lineage>
        <taxon>unclassified sequences</taxon>
        <taxon>metagenomes</taxon>
        <taxon>ecological metagenomes</taxon>
    </lineage>
</organism>
<feature type="region of interest" description="Disordered" evidence="9">
    <location>
        <begin position="50"/>
        <end position="128"/>
    </location>
</feature>
<dbReference type="AlphaFoldDB" id="A0A3B1BFD8"/>
<evidence type="ECO:0000256" key="4">
    <source>
        <dbReference type="ARBA" id="ARBA00022695"/>
    </source>
</evidence>
<dbReference type="GO" id="GO:0001216">
    <property type="term" value="F:DNA-binding transcription activator activity"/>
    <property type="evidence" value="ECO:0007669"/>
    <property type="project" value="InterPro"/>
</dbReference>
<dbReference type="Gene3D" id="1.10.10.60">
    <property type="entry name" value="Homeodomain-like"/>
    <property type="match status" value="1"/>
</dbReference>
<keyword evidence="3" id="KW-0808">Transferase</keyword>
<dbReference type="PROSITE" id="PS50044">
    <property type="entry name" value="SIGMA54_3"/>
    <property type="match status" value="1"/>
</dbReference>
<dbReference type="InterPro" id="IPR000394">
    <property type="entry name" value="RNA_pol_sigma_54"/>
</dbReference>
<protein>
    <submittedName>
        <fullName evidence="12">RNA polymerase sigma-54 factor RpoN</fullName>
    </submittedName>
</protein>
<dbReference type="Pfam" id="PF04963">
    <property type="entry name" value="Sigma54_CBD"/>
    <property type="match status" value="1"/>
</dbReference>
<dbReference type="Pfam" id="PF00309">
    <property type="entry name" value="Sigma54_AID"/>
    <property type="match status" value="1"/>
</dbReference>
<sequence length="517" mass="57695">MALSPRIELKLSQSLVMTPQLQQAIKLLQYSNIDLVDFVTQEIEKNPLLEHGENSDLSEKPAENEPLPDQETGSENSDAQPTATADDYLNNPGGENQNTESALDTNFDNEFTNDCPNDSPPGALSNNDLGLSSKSMIGGGGGFEDTDFAMDLRLSENISLSNHLLGQLNMISEAENDKIVIRFLIGMLDDAGYLTESSALIAERFGCEIEEIDRIVEIAQTLEPVGVFARSLSECLKIQQRNNDRLDPAMEALLDNLEHLAKRDYNILMRLCQIEAEDLKDMIEEIQALNPRPGLAFNVTISQTVIPDVFIRKNPKGNWIVELNSATLPKVLFNNHYLAEIKTHTNSKEAKEYLAECTASANWLVKALDQRARTILKVSSELVKHQDAFFEKGVKFLRPLNLKTIADAIEMHESTVSRVTANKFIATNRGIFEMKYFFTTGISAVGNEESHSSESVKHTIQALIDVEEPKKILSDDKLVNILKAEGIDIARRTVAKYRESLNIPSSIQRRRNKNSAF</sequence>
<reference evidence="12" key="1">
    <citation type="submission" date="2018-06" db="EMBL/GenBank/DDBJ databases">
        <authorList>
            <person name="Zhirakovskaya E."/>
        </authorList>
    </citation>
    <scope>NUCLEOTIDE SEQUENCE</scope>
</reference>
<evidence type="ECO:0000256" key="3">
    <source>
        <dbReference type="ARBA" id="ARBA00022679"/>
    </source>
</evidence>
<evidence type="ECO:0000256" key="8">
    <source>
        <dbReference type="ARBA" id="ARBA00023163"/>
    </source>
</evidence>
<dbReference type="Gene3D" id="1.10.10.1330">
    <property type="entry name" value="RNA polymerase sigma-54 factor, core-binding domain"/>
    <property type="match status" value="1"/>
</dbReference>